<dbReference type="Pfam" id="PF07883">
    <property type="entry name" value="Cupin_2"/>
    <property type="match status" value="1"/>
</dbReference>
<protein>
    <submittedName>
        <fullName evidence="3">Cupin domain-containing protein</fullName>
    </submittedName>
</protein>
<keyword evidence="4" id="KW-1185">Reference proteome</keyword>
<evidence type="ECO:0000313" key="3">
    <source>
        <dbReference type="EMBL" id="MBF0877163.1"/>
    </source>
</evidence>
<evidence type="ECO:0000313" key="4">
    <source>
        <dbReference type="Proteomes" id="UP000630952"/>
    </source>
</evidence>
<sequence length="122" mass="13789">MWLSGLHPWRGHFDGTTFGVNVTVLNFTQETRGDGPTLHVHTYDEIFIVRRGQGVFKIGHVCIEAKEGDVLFGPANIPHAFKNNGDTPLETIDIHLSEKWTQKDLVDNDPDWWLRPGAATLR</sequence>
<dbReference type="SUPFAM" id="SSF51182">
    <property type="entry name" value="RmlC-like cupins"/>
    <property type="match status" value="1"/>
</dbReference>
<dbReference type="InterPro" id="IPR013096">
    <property type="entry name" value="Cupin_2"/>
</dbReference>
<reference evidence="3" key="2">
    <citation type="submission" date="2020-11" db="EMBL/GenBank/DDBJ databases">
        <title>Description of novel Gluconobacter species.</title>
        <authorList>
            <person name="Cleenwerck I."/>
            <person name="Cnockaert M."/>
            <person name="Borremans W."/>
            <person name="Wieme A.D."/>
            <person name="De Vuyst L."/>
            <person name="Vandamme P."/>
        </authorList>
    </citation>
    <scope>NUCLEOTIDE SEQUENCE</scope>
    <source>
        <strain evidence="3">LMG 27748</strain>
    </source>
</reference>
<proteinExistence type="predicted"/>
<comment type="caution">
    <text evidence="3">The sequence shown here is derived from an EMBL/GenBank/DDBJ whole genome shotgun (WGS) entry which is preliminary data.</text>
</comment>
<dbReference type="EMBL" id="JABCQO010000008">
    <property type="protein sequence ID" value="MBF0877163.1"/>
    <property type="molecule type" value="Genomic_DNA"/>
</dbReference>
<dbReference type="PANTHER" id="PTHR35848">
    <property type="entry name" value="OXALATE-BINDING PROTEIN"/>
    <property type="match status" value="1"/>
</dbReference>
<feature type="domain" description="Cupin type-2" evidence="2">
    <location>
        <begin position="33"/>
        <end position="94"/>
    </location>
</feature>
<accession>A0ABR9YER3</accession>
<name>A0ABR9YER3_9PROT</name>
<dbReference type="Gene3D" id="2.60.120.10">
    <property type="entry name" value="Jelly Rolls"/>
    <property type="match status" value="1"/>
</dbReference>
<dbReference type="InterPro" id="IPR051610">
    <property type="entry name" value="GPI/OXD"/>
</dbReference>
<dbReference type="InterPro" id="IPR011051">
    <property type="entry name" value="RmlC_Cupin_sf"/>
</dbReference>
<dbReference type="PANTHER" id="PTHR35848:SF6">
    <property type="entry name" value="CUPIN TYPE-2 DOMAIN-CONTAINING PROTEIN"/>
    <property type="match status" value="1"/>
</dbReference>
<organism evidence="3 4">
    <name type="scientific">Gluconobacter cerevisiae</name>
    <dbReference type="NCBI Taxonomy" id="1379734"/>
    <lineage>
        <taxon>Bacteria</taxon>
        <taxon>Pseudomonadati</taxon>
        <taxon>Pseudomonadota</taxon>
        <taxon>Alphaproteobacteria</taxon>
        <taxon>Acetobacterales</taxon>
        <taxon>Acetobacteraceae</taxon>
        <taxon>Gluconobacter</taxon>
    </lineage>
</organism>
<evidence type="ECO:0000256" key="1">
    <source>
        <dbReference type="ARBA" id="ARBA00022723"/>
    </source>
</evidence>
<gene>
    <name evidence="3" type="ORF">HKD21_09910</name>
</gene>
<keyword evidence="1" id="KW-0479">Metal-binding</keyword>
<reference evidence="3" key="1">
    <citation type="submission" date="2020-04" db="EMBL/GenBank/DDBJ databases">
        <authorList>
            <person name="Sombolestani A."/>
        </authorList>
    </citation>
    <scope>NUCLEOTIDE SEQUENCE</scope>
    <source>
        <strain evidence="3">LMG 27748</strain>
    </source>
</reference>
<evidence type="ECO:0000259" key="2">
    <source>
        <dbReference type="Pfam" id="PF07883"/>
    </source>
</evidence>
<dbReference type="Proteomes" id="UP000630952">
    <property type="component" value="Unassembled WGS sequence"/>
</dbReference>
<dbReference type="InterPro" id="IPR014710">
    <property type="entry name" value="RmlC-like_jellyroll"/>
</dbReference>